<protein>
    <submittedName>
        <fullName evidence="1">Uncharacterized protein</fullName>
    </submittedName>
</protein>
<sequence length="104" mass="12110">MSSLGQHANIKFCVLLEKSPSETLEMLEKPFGNDAMKKTVGQKFRLDKSRGKVMLEVFFDYDSVIHYEFIPEGQTVNKELYVEILKRLRDAIGRKRPEKWATND</sequence>
<dbReference type="InterPro" id="IPR036397">
    <property type="entry name" value="RNaseH_sf"/>
</dbReference>
<dbReference type="PANTHER" id="PTHR46060">
    <property type="entry name" value="MARINER MOS1 TRANSPOSASE-LIKE PROTEIN"/>
    <property type="match status" value="1"/>
</dbReference>
<dbReference type="OrthoDB" id="8056713at2759"/>
<dbReference type="Gene3D" id="3.30.420.10">
    <property type="entry name" value="Ribonuclease H-like superfamily/Ribonuclease H"/>
    <property type="match status" value="1"/>
</dbReference>
<keyword evidence="2" id="KW-1185">Reference proteome</keyword>
<accession>A0A4Y2Q083</accession>
<proteinExistence type="predicted"/>
<dbReference type="GO" id="GO:0003676">
    <property type="term" value="F:nucleic acid binding"/>
    <property type="evidence" value="ECO:0007669"/>
    <property type="project" value="InterPro"/>
</dbReference>
<dbReference type="InterPro" id="IPR052709">
    <property type="entry name" value="Transposase-MT_Hybrid"/>
</dbReference>
<dbReference type="PANTHER" id="PTHR46060:SF1">
    <property type="entry name" value="MARINER MOS1 TRANSPOSASE-LIKE PROTEIN"/>
    <property type="match status" value="1"/>
</dbReference>
<organism evidence="1 2">
    <name type="scientific">Araneus ventricosus</name>
    <name type="common">Orbweaver spider</name>
    <name type="synonym">Epeira ventricosa</name>
    <dbReference type="NCBI Taxonomy" id="182803"/>
    <lineage>
        <taxon>Eukaryota</taxon>
        <taxon>Metazoa</taxon>
        <taxon>Ecdysozoa</taxon>
        <taxon>Arthropoda</taxon>
        <taxon>Chelicerata</taxon>
        <taxon>Arachnida</taxon>
        <taxon>Araneae</taxon>
        <taxon>Araneomorphae</taxon>
        <taxon>Entelegynae</taxon>
        <taxon>Araneoidea</taxon>
        <taxon>Araneidae</taxon>
        <taxon>Araneus</taxon>
    </lineage>
</organism>
<dbReference type="AlphaFoldDB" id="A0A4Y2Q083"/>
<evidence type="ECO:0000313" key="1">
    <source>
        <dbReference type="EMBL" id="GBN56533.1"/>
    </source>
</evidence>
<dbReference type="Proteomes" id="UP000499080">
    <property type="component" value="Unassembled WGS sequence"/>
</dbReference>
<dbReference type="EMBL" id="BGPR01012539">
    <property type="protein sequence ID" value="GBN56533.1"/>
    <property type="molecule type" value="Genomic_DNA"/>
</dbReference>
<evidence type="ECO:0000313" key="2">
    <source>
        <dbReference type="Proteomes" id="UP000499080"/>
    </source>
</evidence>
<comment type="caution">
    <text evidence="1">The sequence shown here is derived from an EMBL/GenBank/DDBJ whole genome shotgun (WGS) entry which is preliminary data.</text>
</comment>
<dbReference type="Pfam" id="PF01359">
    <property type="entry name" value="Transposase_1"/>
    <property type="match status" value="1"/>
</dbReference>
<dbReference type="InterPro" id="IPR001888">
    <property type="entry name" value="Transposase_1"/>
</dbReference>
<name>A0A4Y2Q083_ARAVE</name>
<reference evidence="1 2" key="1">
    <citation type="journal article" date="2019" name="Sci. Rep.">
        <title>Orb-weaving spider Araneus ventricosus genome elucidates the spidroin gene catalogue.</title>
        <authorList>
            <person name="Kono N."/>
            <person name="Nakamura H."/>
            <person name="Ohtoshi R."/>
            <person name="Moran D.A.P."/>
            <person name="Shinohara A."/>
            <person name="Yoshida Y."/>
            <person name="Fujiwara M."/>
            <person name="Mori M."/>
            <person name="Tomita M."/>
            <person name="Arakawa K."/>
        </authorList>
    </citation>
    <scope>NUCLEOTIDE SEQUENCE [LARGE SCALE GENOMIC DNA]</scope>
</reference>
<gene>
    <name evidence="1" type="ORF">AVEN_206886_1</name>
</gene>